<accession>A0A8K0GDP1</accession>
<sequence>MEFKAQIEKLEGATNWTKWKRQVELLLMHHEVHDLVIGVHAAFQVDADDKGRKEHKQKIKIFKKADALAQLILVGSMNDANVELTPTCRTSNET</sequence>
<dbReference type="AlphaFoldDB" id="A0A8K0GDP1"/>
<dbReference type="Proteomes" id="UP000801492">
    <property type="component" value="Unassembled WGS sequence"/>
</dbReference>
<gene>
    <name evidence="1" type="ORF">ILUMI_10957</name>
</gene>
<dbReference type="EMBL" id="VTPC01006119">
    <property type="protein sequence ID" value="KAF2895216.1"/>
    <property type="molecule type" value="Genomic_DNA"/>
</dbReference>
<keyword evidence="2" id="KW-1185">Reference proteome</keyword>
<name>A0A8K0GDP1_IGNLU</name>
<protein>
    <submittedName>
        <fullName evidence="1">Uncharacterized protein</fullName>
    </submittedName>
</protein>
<organism evidence="1 2">
    <name type="scientific">Ignelater luminosus</name>
    <name type="common">Cucubano</name>
    <name type="synonym">Pyrophorus luminosus</name>
    <dbReference type="NCBI Taxonomy" id="2038154"/>
    <lineage>
        <taxon>Eukaryota</taxon>
        <taxon>Metazoa</taxon>
        <taxon>Ecdysozoa</taxon>
        <taxon>Arthropoda</taxon>
        <taxon>Hexapoda</taxon>
        <taxon>Insecta</taxon>
        <taxon>Pterygota</taxon>
        <taxon>Neoptera</taxon>
        <taxon>Endopterygota</taxon>
        <taxon>Coleoptera</taxon>
        <taxon>Polyphaga</taxon>
        <taxon>Elateriformia</taxon>
        <taxon>Elateroidea</taxon>
        <taxon>Elateridae</taxon>
        <taxon>Agrypninae</taxon>
        <taxon>Pyrophorini</taxon>
        <taxon>Ignelater</taxon>
    </lineage>
</organism>
<dbReference type="OrthoDB" id="6779775at2759"/>
<proteinExistence type="predicted"/>
<evidence type="ECO:0000313" key="1">
    <source>
        <dbReference type="EMBL" id="KAF2895216.1"/>
    </source>
</evidence>
<comment type="caution">
    <text evidence="1">The sequence shown here is derived from an EMBL/GenBank/DDBJ whole genome shotgun (WGS) entry which is preliminary data.</text>
</comment>
<reference evidence="1" key="1">
    <citation type="submission" date="2019-08" db="EMBL/GenBank/DDBJ databases">
        <title>The genome of the North American firefly Photinus pyralis.</title>
        <authorList>
            <consortium name="Photinus pyralis genome working group"/>
            <person name="Fallon T.R."/>
            <person name="Sander Lower S.E."/>
            <person name="Weng J.-K."/>
        </authorList>
    </citation>
    <scope>NUCLEOTIDE SEQUENCE</scope>
    <source>
        <strain evidence="1">TRF0915ILg1</strain>
        <tissue evidence="1">Whole body</tissue>
    </source>
</reference>
<evidence type="ECO:0000313" key="2">
    <source>
        <dbReference type="Proteomes" id="UP000801492"/>
    </source>
</evidence>